<proteinExistence type="predicted"/>
<organism evidence="2 3">
    <name type="scientific">Thalassiosira oceanica</name>
    <name type="common">Marine diatom</name>
    <dbReference type="NCBI Taxonomy" id="159749"/>
    <lineage>
        <taxon>Eukaryota</taxon>
        <taxon>Sar</taxon>
        <taxon>Stramenopiles</taxon>
        <taxon>Ochrophyta</taxon>
        <taxon>Bacillariophyta</taxon>
        <taxon>Coscinodiscophyceae</taxon>
        <taxon>Thalassiosirophycidae</taxon>
        <taxon>Thalassiosirales</taxon>
        <taxon>Thalassiosiraceae</taxon>
        <taxon>Thalassiosira</taxon>
    </lineage>
</organism>
<gene>
    <name evidence="2" type="ORF">THAOC_08433</name>
</gene>
<feature type="region of interest" description="Disordered" evidence="1">
    <location>
        <begin position="1"/>
        <end position="33"/>
    </location>
</feature>
<dbReference type="OrthoDB" id="1026733at2759"/>
<evidence type="ECO:0000313" key="2">
    <source>
        <dbReference type="EMBL" id="EJK70224.1"/>
    </source>
</evidence>
<accession>K0SZ30</accession>
<feature type="non-terminal residue" evidence="2">
    <location>
        <position position="86"/>
    </location>
</feature>
<dbReference type="Proteomes" id="UP000266841">
    <property type="component" value="Unassembled WGS sequence"/>
</dbReference>
<dbReference type="AlphaFoldDB" id="K0SZ30"/>
<dbReference type="OMA" id="ILIRHQW"/>
<dbReference type="EMBL" id="AGNL01008855">
    <property type="protein sequence ID" value="EJK70224.1"/>
    <property type="molecule type" value="Genomic_DNA"/>
</dbReference>
<protein>
    <submittedName>
        <fullName evidence="2">Uncharacterized protein</fullName>
    </submittedName>
</protein>
<feature type="compositionally biased region" description="Low complexity" evidence="1">
    <location>
        <begin position="1"/>
        <end position="31"/>
    </location>
</feature>
<comment type="caution">
    <text evidence="2">The sequence shown here is derived from an EMBL/GenBank/DDBJ whole genome shotgun (WGS) entry which is preliminary data.</text>
</comment>
<keyword evidence="3" id="KW-1185">Reference proteome</keyword>
<evidence type="ECO:0000313" key="3">
    <source>
        <dbReference type="Proteomes" id="UP000266841"/>
    </source>
</evidence>
<name>K0SZ30_THAOC</name>
<reference evidence="2 3" key="1">
    <citation type="journal article" date="2012" name="Genome Biol.">
        <title>Genome and low-iron response of an oceanic diatom adapted to chronic iron limitation.</title>
        <authorList>
            <person name="Lommer M."/>
            <person name="Specht M."/>
            <person name="Roy A.S."/>
            <person name="Kraemer L."/>
            <person name="Andreson R."/>
            <person name="Gutowska M.A."/>
            <person name="Wolf J."/>
            <person name="Bergner S.V."/>
            <person name="Schilhabel M.B."/>
            <person name="Klostermeier U.C."/>
            <person name="Beiko R.G."/>
            <person name="Rosenstiel P."/>
            <person name="Hippler M."/>
            <person name="Laroche J."/>
        </authorList>
    </citation>
    <scope>NUCLEOTIDE SEQUENCE [LARGE SCALE GENOMIC DNA]</scope>
    <source>
        <strain evidence="2 3">CCMP1005</strain>
    </source>
</reference>
<sequence>MDPSTTQRRAPTTAATTTTAATSPSPGSSLTQTAAVATPSNSLIRTLLKVPTIVTILLRVALWPLFKALNLIFPAKEFDGVNNTAA</sequence>
<evidence type="ECO:0000256" key="1">
    <source>
        <dbReference type="SAM" id="MobiDB-lite"/>
    </source>
</evidence>